<name>M1P4D6_9CORY</name>
<dbReference type="eggNOG" id="COG1233">
    <property type="taxonomic scope" value="Bacteria"/>
</dbReference>
<organism evidence="5 6">
    <name type="scientific">Corynebacterium halotolerans YIM 70093 = DSM 44683</name>
    <dbReference type="NCBI Taxonomy" id="1121362"/>
    <lineage>
        <taxon>Bacteria</taxon>
        <taxon>Bacillati</taxon>
        <taxon>Actinomycetota</taxon>
        <taxon>Actinomycetes</taxon>
        <taxon>Mycobacteriales</taxon>
        <taxon>Corynebacteriaceae</taxon>
        <taxon>Corynebacterium</taxon>
    </lineage>
</organism>
<proteinExistence type="predicted"/>
<dbReference type="RefSeq" id="WP_015399909.1">
    <property type="nucleotide sequence ID" value="NC_020302.1"/>
</dbReference>
<dbReference type="GO" id="GO:0016491">
    <property type="term" value="F:oxidoreductase activity"/>
    <property type="evidence" value="ECO:0007669"/>
    <property type="project" value="InterPro"/>
</dbReference>
<evidence type="ECO:0000256" key="3">
    <source>
        <dbReference type="ARBA" id="ARBA00040298"/>
    </source>
</evidence>
<dbReference type="PRINTS" id="PR00419">
    <property type="entry name" value="ADXRDTASE"/>
</dbReference>
<dbReference type="Proteomes" id="UP000011723">
    <property type="component" value="Chromosome"/>
</dbReference>
<evidence type="ECO:0000313" key="5">
    <source>
        <dbReference type="EMBL" id="AGF71486.1"/>
    </source>
</evidence>
<gene>
    <name evidence="5" type="ORF">A605_02360</name>
</gene>
<evidence type="ECO:0000256" key="2">
    <source>
        <dbReference type="ARBA" id="ARBA00038825"/>
    </source>
</evidence>
<dbReference type="AlphaFoldDB" id="M1P4D6"/>
<dbReference type="Gene3D" id="3.50.50.60">
    <property type="entry name" value="FAD/NAD(P)-binding domain"/>
    <property type="match status" value="2"/>
</dbReference>
<dbReference type="Pfam" id="PF01593">
    <property type="entry name" value="Amino_oxidase"/>
    <property type="match status" value="1"/>
</dbReference>
<protein>
    <recommendedName>
        <fullName evidence="3">Pyridine nucleotide-disulfide oxidoreductase domain-containing protein 2</fullName>
    </recommendedName>
</protein>
<dbReference type="PANTHER" id="PTHR10668">
    <property type="entry name" value="PHYTOENE DEHYDROGENASE"/>
    <property type="match status" value="1"/>
</dbReference>
<feature type="domain" description="Amine oxidase" evidence="4">
    <location>
        <begin position="23"/>
        <end position="276"/>
    </location>
</feature>
<sequence>MTPTPPAGSRPPRAVIVGSGPNGLTAAAYLARAGWEVDVYERNDHPGGAAASAAVLGEGTIVDLGAAAHPFGAASPAFRELELEKHGLEWLHSRYPTAHPLEGRPAALLHRSLEATATELGEDGAAWRRVHGYVVDHIDEHLENLLGPMLRWPKHPVRMARFGALAGLPAALVARTFFEQESTRALFAGSAVHAITPPARPFTAAFGMLFGSLGMTRGWPVARGGSQAVIEALVSAVTSHGGRIHTGAEVTDLRALPETDATILNLTPAQVLRLKHVDMPSRVRRRLAGWTYGSGVFKVDYLLDGPVPWTDERVQESTTVHVAGEVAEIQHAEAEAARGRLPDRPFVMVCQQQAADPSRATGPAEGGQVLWTYAHVPHGYREPRPGFIAERIESQIERFAPGFRDRIVHREQHSPDDLEAWNPNLIGGDVAGGGMTGLQSLLRPGLTTDPYRLRDSGLYLCSGATPPGAGVHGMPGAWAARAALKDVRTA</sequence>
<evidence type="ECO:0000259" key="4">
    <source>
        <dbReference type="Pfam" id="PF01593"/>
    </source>
</evidence>
<dbReference type="OrthoDB" id="833207at2"/>
<dbReference type="SUPFAM" id="SSF51905">
    <property type="entry name" value="FAD/NAD(P)-binding domain"/>
    <property type="match status" value="1"/>
</dbReference>
<keyword evidence="6" id="KW-1185">Reference proteome</keyword>
<dbReference type="EMBL" id="CP003697">
    <property type="protein sequence ID" value="AGF71486.1"/>
    <property type="molecule type" value="Genomic_DNA"/>
</dbReference>
<evidence type="ECO:0000313" key="6">
    <source>
        <dbReference type="Proteomes" id="UP000011723"/>
    </source>
</evidence>
<dbReference type="STRING" id="1121362.A605_02360"/>
<dbReference type="HOGENOM" id="CLU_019327_1_1_11"/>
<accession>M1P4D6</accession>
<dbReference type="InterPro" id="IPR036188">
    <property type="entry name" value="FAD/NAD-bd_sf"/>
</dbReference>
<dbReference type="PATRIC" id="fig|1121362.3.peg.472"/>
<dbReference type="PANTHER" id="PTHR10668:SF105">
    <property type="entry name" value="DEHYDROGENASE-RELATED"/>
    <property type="match status" value="1"/>
</dbReference>
<evidence type="ECO:0000256" key="1">
    <source>
        <dbReference type="ARBA" id="ARBA00037217"/>
    </source>
</evidence>
<comment type="function">
    <text evidence="1">Probable oxidoreductase that may play a role as regulator of mitochondrial function.</text>
</comment>
<dbReference type="KEGG" id="chn:A605_02360"/>
<dbReference type="InterPro" id="IPR002937">
    <property type="entry name" value="Amino_oxidase"/>
</dbReference>
<reference evidence="5 6" key="1">
    <citation type="journal article" date="2012" name="Stand. Genomic Sci.">
        <title>Genome sequence of the halotolerant bacterium Corynebacterium halotolerans type strain YIM 70093(T) (= DSM 44683(T)).</title>
        <authorList>
            <person name="Ruckert C."/>
            <person name="Albersmeier A."/>
            <person name="Al-Dilaimi A."/>
            <person name="Niehaus K."/>
            <person name="Szczepanowski R."/>
            <person name="Kalinowski J."/>
        </authorList>
    </citation>
    <scope>NUCLEOTIDE SEQUENCE [LARGE SCALE GENOMIC DNA]</scope>
    <source>
        <strain evidence="5">YIM 70093</strain>
    </source>
</reference>
<comment type="subunit">
    <text evidence="2">Interacts with COX5B; this interaction may contribute to localize PYROXD2 to the inner face of the inner mitochondrial membrane.</text>
</comment>